<evidence type="ECO:0000256" key="1">
    <source>
        <dbReference type="ARBA" id="ARBA00005880"/>
    </source>
</evidence>
<name>A0A9E6KAI8_9VIRU</name>
<dbReference type="Pfam" id="PF02303">
    <property type="entry name" value="Phage_DNA_bind"/>
    <property type="match status" value="1"/>
</dbReference>
<evidence type="ECO:0000313" key="9">
    <source>
        <dbReference type="Proteomes" id="UP001063328"/>
    </source>
</evidence>
<keyword evidence="4" id="KW-0235">DNA replication</keyword>
<evidence type="ECO:0000256" key="2">
    <source>
        <dbReference type="ARBA" id="ARBA00011738"/>
    </source>
</evidence>
<comment type="function">
    <text evidence="6">Binds to DNA in a highly cooperative manner without pronounced sequence specificity. During synthesis of the single-stranded (progeny) viral DNA, prevents the conversion into the double-stranded replicative form. G5P is displaced by the capsid protein G8P during phage assembly on the inner bacterial membrane.</text>
</comment>
<dbReference type="InterPro" id="IPR012340">
    <property type="entry name" value="NA-bd_OB-fold"/>
</dbReference>
<evidence type="ECO:0000256" key="3">
    <source>
        <dbReference type="ARBA" id="ARBA00018027"/>
    </source>
</evidence>
<evidence type="ECO:0000256" key="5">
    <source>
        <dbReference type="ARBA" id="ARBA00023125"/>
    </source>
</evidence>
<dbReference type="SUPFAM" id="SSF50249">
    <property type="entry name" value="Nucleic acid-binding proteins"/>
    <property type="match status" value="1"/>
</dbReference>
<dbReference type="Proteomes" id="UP001063328">
    <property type="component" value="Segment"/>
</dbReference>
<evidence type="ECO:0000256" key="7">
    <source>
        <dbReference type="ARBA" id="ARBA00030596"/>
    </source>
</evidence>
<comment type="subunit">
    <text evidence="2">Homodimer.</text>
</comment>
<sequence length="92" mass="9961">MPICRILSAAVEEEVNQKTGEVMRGQTVGLDLGNGHALPFRVGLGKRPAYQPGEYDIDPKAFSIGNYGELTLKRYVDLVPLTPKAAHQPAKG</sequence>
<reference evidence="8" key="1">
    <citation type="submission" date="2019-02" db="EMBL/GenBank/DDBJ databases">
        <authorList>
            <person name="Yeh T."/>
        </authorList>
    </citation>
    <scope>NUCLEOTIDE SEQUENCE</scope>
</reference>
<comment type="similarity">
    <text evidence="1">Belongs to the inovirus G5P protein family.</text>
</comment>
<dbReference type="GO" id="GO:0003697">
    <property type="term" value="F:single-stranded DNA binding"/>
    <property type="evidence" value="ECO:0007669"/>
    <property type="project" value="InterPro"/>
</dbReference>
<dbReference type="GO" id="GO:0006260">
    <property type="term" value="P:DNA replication"/>
    <property type="evidence" value="ECO:0007669"/>
    <property type="project" value="UniProtKB-KW"/>
</dbReference>
<keyword evidence="9" id="KW-1185">Reference proteome</keyword>
<proteinExistence type="inferred from homology"/>
<keyword evidence="5" id="KW-0238">DNA-binding</keyword>
<organism evidence="8 9">
    <name type="scientific">Xanthomonas phage Cf2</name>
    <dbReference type="NCBI Taxonomy" id="2530114"/>
    <lineage>
        <taxon>Viruses</taxon>
        <taxon>Monodnaviria</taxon>
        <taxon>Loebvirae</taxon>
        <taxon>Hofneiviricota</taxon>
        <taxon>Faserviricetes</taxon>
        <taxon>Tubulavirales</taxon>
        <taxon>Inoviridae</taxon>
        <taxon>Lophivirus</taxon>
        <taxon>Lophivirus Cf2</taxon>
    </lineage>
</organism>
<dbReference type="EMBL" id="MK512531">
    <property type="protein sequence ID" value="QBJ05101.1"/>
    <property type="molecule type" value="Genomic_DNA"/>
</dbReference>
<dbReference type="InterPro" id="IPR003512">
    <property type="entry name" value="Phage_M13_G5P_DNA-bd"/>
</dbReference>
<evidence type="ECO:0000256" key="4">
    <source>
        <dbReference type="ARBA" id="ARBA00022705"/>
    </source>
</evidence>
<evidence type="ECO:0000256" key="6">
    <source>
        <dbReference type="ARBA" id="ARBA00025116"/>
    </source>
</evidence>
<gene>
    <name evidence="8" type="ORF">Cf2_2</name>
</gene>
<protein>
    <recommendedName>
        <fullName evidence="3">DNA-Binding protein G5P</fullName>
    </recommendedName>
    <alternativeName>
        <fullName evidence="7">Single-stranded DNA-binding protein</fullName>
    </alternativeName>
</protein>
<dbReference type="Gene3D" id="2.40.50.140">
    <property type="entry name" value="Nucleic acid-binding proteins"/>
    <property type="match status" value="1"/>
</dbReference>
<evidence type="ECO:0000313" key="8">
    <source>
        <dbReference type="EMBL" id="QBJ05101.1"/>
    </source>
</evidence>
<accession>A0A9E6KAI8</accession>